<keyword evidence="1" id="KW-0472">Membrane</keyword>
<sequence length="332" mass="35965">MTIRTGSTTTASLRAARGLRLRGVTWLIWRQHRATFWTMIAATAAGVAWIAFQRARMMEYLDLYSWPHPKSDDWIQGFTPHIQSLHQSGYAVALVPGLLGVFVGAPLLAGDLENGTVKLVTSQSVSRVRWLSAKLGITLCVVVVCTMVLSLAFGWWCGPVKATPVLSWADDPVIDSTGPMPTSLTLFTVVAGVAIGMLLRRVLMAMVVTFGLAVVVQFLWGYFRLSLGTVATVTTHDGVAAPTLRLPPGAYLTDQSFLTSSGRTIGWSTCTSEPPGKAHAACLAKDHVVGWSVEYLPLSRMFTVQWSGAAVLLAMACAVMAFVLLRSRQRLV</sequence>
<keyword evidence="1" id="KW-1133">Transmembrane helix</keyword>
<keyword evidence="3" id="KW-1185">Reference proteome</keyword>
<feature type="transmembrane region" description="Helical" evidence="1">
    <location>
        <begin position="90"/>
        <end position="110"/>
    </location>
</feature>
<feature type="transmembrane region" description="Helical" evidence="1">
    <location>
        <begin position="202"/>
        <end position="223"/>
    </location>
</feature>
<name>A0ABT5ZSD5_9ACTN</name>
<feature type="transmembrane region" description="Helical" evidence="1">
    <location>
        <begin position="176"/>
        <end position="195"/>
    </location>
</feature>
<evidence type="ECO:0000313" key="2">
    <source>
        <dbReference type="EMBL" id="MDF3292646.1"/>
    </source>
</evidence>
<reference evidence="2 3" key="1">
    <citation type="submission" date="2023-03" db="EMBL/GenBank/DDBJ databases">
        <title>Draft genome sequence of Streptomyces sp. RB6PN23 isolated from peat swamp forest in Thailand.</title>
        <authorList>
            <person name="Klaysubun C."/>
            <person name="Duangmal K."/>
        </authorList>
    </citation>
    <scope>NUCLEOTIDE SEQUENCE [LARGE SCALE GENOMIC DNA]</scope>
    <source>
        <strain evidence="2 3">RB6PN23</strain>
    </source>
</reference>
<feature type="transmembrane region" description="Helical" evidence="1">
    <location>
        <begin position="34"/>
        <end position="52"/>
    </location>
</feature>
<keyword evidence="1" id="KW-0812">Transmembrane</keyword>
<gene>
    <name evidence="2" type="ORF">P3G67_26150</name>
</gene>
<proteinExistence type="predicted"/>
<feature type="transmembrane region" description="Helical" evidence="1">
    <location>
        <begin position="131"/>
        <end position="156"/>
    </location>
</feature>
<dbReference type="RefSeq" id="WP_276095698.1">
    <property type="nucleotide sequence ID" value="NZ_JARJBC010000019.1"/>
</dbReference>
<feature type="transmembrane region" description="Helical" evidence="1">
    <location>
        <begin position="304"/>
        <end position="325"/>
    </location>
</feature>
<comment type="caution">
    <text evidence="2">The sequence shown here is derived from an EMBL/GenBank/DDBJ whole genome shotgun (WGS) entry which is preliminary data.</text>
</comment>
<accession>A0ABT5ZSD5</accession>
<evidence type="ECO:0000256" key="1">
    <source>
        <dbReference type="SAM" id="Phobius"/>
    </source>
</evidence>
<evidence type="ECO:0000313" key="3">
    <source>
        <dbReference type="Proteomes" id="UP001216579"/>
    </source>
</evidence>
<protein>
    <submittedName>
        <fullName evidence="2">ABC transporter permease subunit</fullName>
    </submittedName>
</protein>
<organism evidence="2 3">
    <name type="scientific">Streptomyces silvisoli</name>
    <dbReference type="NCBI Taxonomy" id="3034235"/>
    <lineage>
        <taxon>Bacteria</taxon>
        <taxon>Bacillati</taxon>
        <taxon>Actinomycetota</taxon>
        <taxon>Actinomycetes</taxon>
        <taxon>Kitasatosporales</taxon>
        <taxon>Streptomycetaceae</taxon>
        <taxon>Streptomyces</taxon>
    </lineage>
</organism>
<dbReference type="Pfam" id="PF12679">
    <property type="entry name" value="ABC2_membrane_2"/>
    <property type="match status" value="1"/>
</dbReference>
<dbReference type="EMBL" id="JARJBC010000019">
    <property type="protein sequence ID" value="MDF3292646.1"/>
    <property type="molecule type" value="Genomic_DNA"/>
</dbReference>
<dbReference type="Proteomes" id="UP001216579">
    <property type="component" value="Unassembled WGS sequence"/>
</dbReference>